<evidence type="ECO:0000256" key="1">
    <source>
        <dbReference type="SAM" id="SignalP"/>
    </source>
</evidence>
<reference evidence="2" key="1">
    <citation type="submission" date="2022-06" db="EMBL/GenBank/DDBJ databases">
        <title>Complete genome sequences of two strains of the flax pathogen Septoria linicola.</title>
        <authorList>
            <person name="Lapalu N."/>
            <person name="Simon A."/>
            <person name="Demenou B."/>
            <person name="Paumier D."/>
            <person name="Guillot M.-P."/>
            <person name="Gout L."/>
            <person name="Valade R."/>
        </authorList>
    </citation>
    <scope>NUCLEOTIDE SEQUENCE</scope>
    <source>
        <strain evidence="2">SE15195</strain>
    </source>
</reference>
<feature type="signal peptide" evidence="1">
    <location>
        <begin position="1"/>
        <end position="17"/>
    </location>
</feature>
<accession>A0A9Q9EQ84</accession>
<dbReference type="Proteomes" id="UP001056384">
    <property type="component" value="Chromosome 9"/>
</dbReference>
<keyword evidence="1" id="KW-0732">Signal</keyword>
<evidence type="ECO:0000313" key="2">
    <source>
        <dbReference type="EMBL" id="USW57273.1"/>
    </source>
</evidence>
<proteinExistence type="predicted"/>
<dbReference type="EMBL" id="CP099426">
    <property type="protein sequence ID" value="USW57273.1"/>
    <property type="molecule type" value="Genomic_DNA"/>
</dbReference>
<organism evidence="2 3">
    <name type="scientific">Septoria linicola</name>
    <dbReference type="NCBI Taxonomy" id="215465"/>
    <lineage>
        <taxon>Eukaryota</taxon>
        <taxon>Fungi</taxon>
        <taxon>Dikarya</taxon>
        <taxon>Ascomycota</taxon>
        <taxon>Pezizomycotina</taxon>
        <taxon>Dothideomycetes</taxon>
        <taxon>Dothideomycetidae</taxon>
        <taxon>Mycosphaerellales</taxon>
        <taxon>Mycosphaerellaceae</taxon>
        <taxon>Septoria</taxon>
    </lineage>
</organism>
<name>A0A9Q9EQ84_9PEZI</name>
<feature type="chain" id="PRO_5040141963" evidence="1">
    <location>
        <begin position="18"/>
        <end position="141"/>
    </location>
</feature>
<gene>
    <name evidence="2" type="ORF">Slin15195_G105920</name>
</gene>
<protein>
    <submittedName>
        <fullName evidence="2">Uncharacterized protein</fullName>
    </submittedName>
</protein>
<keyword evidence="3" id="KW-1185">Reference proteome</keyword>
<sequence>MKLLSLLLPILAAAAPATESPRDVEKLLPPFQPHDLGTCGRRAARFQERFERCWVHAQIMRYATTDPPPYHGERPIVSPPPQSCYERKVIYRTLASRCDQGFGTFQEQETIVLNNSTIQVSIAPDKHQSLCDTPECVYGTE</sequence>
<dbReference type="AlphaFoldDB" id="A0A9Q9EQ84"/>
<evidence type="ECO:0000313" key="3">
    <source>
        <dbReference type="Proteomes" id="UP001056384"/>
    </source>
</evidence>